<comment type="caution">
    <text evidence="1">The sequence shown here is derived from an EMBL/GenBank/DDBJ whole genome shotgun (WGS) entry which is preliminary data.</text>
</comment>
<reference evidence="1 2" key="1">
    <citation type="submission" date="2010-12" db="EMBL/GenBank/DDBJ databases">
        <authorList>
            <person name="Muzny D."/>
            <person name="Qin X."/>
            <person name="Deng J."/>
            <person name="Jiang H."/>
            <person name="Liu Y."/>
            <person name="Qu J."/>
            <person name="Song X.-Z."/>
            <person name="Zhang L."/>
            <person name="Thornton R."/>
            <person name="Coyle M."/>
            <person name="Francisco L."/>
            <person name="Jackson L."/>
            <person name="Javaid M."/>
            <person name="Korchina V."/>
            <person name="Kovar C."/>
            <person name="Mata R."/>
            <person name="Mathew T."/>
            <person name="Ngo R."/>
            <person name="Nguyen L."/>
            <person name="Nguyen N."/>
            <person name="Okwuonu G."/>
            <person name="Ongeri F."/>
            <person name="Pham C."/>
            <person name="Simmons D."/>
            <person name="Wilczek-Boney K."/>
            <person name="Hale W."/>
            <person name="Jakkamsetti A."/>
            <person name="Pham P."/>
            <person name="Ruth R."/>
            <person name="San Lucas F."/>
            <person name="Warren J."/>
            <person name="Zhang J."/>
            <person name="Zhao Z."/>
            <person name="Zhou C."/>
            <person name="Zhu D."/>
            <person name="Lee S."/>
            <person name="Bess C."/>
            <person name="Blankenburg K."/>
            <person name="Forbes L."/>
            <person name="Fu Q."/>
            <person name="Gubbala S."/>
            <person name="Hirani K."/>
            <person name="Jayaseelan J.C."/>
            <person name="Lara F."/>
            <person name="Munidasa M."/>
            <person name="Palculict T."/>
            <person name="Patil S."/>
            <person name="Pu L.-L."/>
            <person name="Saada N."/>
            <person name="Tang L."/>
            <person name="Weissenberger G."/>
            <person name="Zhu Y."/>
            <person name="Hemphill L."/>
            <person name="Shang Y."/>
            <person name="Youmans B."/>
            <person name="Ayvaz T."/>
            <person name="Ross M."/>
            <person name="Santibanez J."/>
            <person name="Aqrawi P."/>
            <person name="Gross S."/>
            <person name="Joshi V."/>
            <person name="Fowler G."/>
            <person name="Nazareth L."/>
            <person name="Reid J."/>
            <person name="Worley K."/>
            <person name="Petrosino J."/>
            <person name="Highlander S."/>
            <person name="Gibbs R."/>
        </authorList>
    </citation>
    <scope>NUCLEOTIDE SEQUENCE [LARGE SCALE GENOMIC DNA]</scope>
    <source>
        <strain evidence="1 2">ATCC 35242</strain>
    </source>
</reference>
<protein>
    <submittedName>
        <fullName evidence="1">Uncharacterized protein</fullName>
    </submittedName>
</protein>
<organism evidence="1 2">
    <name type="scientific">Mobiluncus holmesii ATCC 35242</name>
    <dbReference type="NCBI Taxonomy" id="887899"/>
    <lineage>
        <taxon>Bacteria</taxon>
        <taxon>Bacillati</taxon>
        <taxon>Actinomycetota</taxon>
        <taxon>Actinomycetes</taxon>
        <taxon>Actinomycetales</taxon>
        <taxon>Actinomycetaceae</taxon>
        <taxon>Mobiluncus</taxon>
    </lineage>
</organism>
<name>E6M4S5_9ACTO</name>
<dbReference type="AlphaFoldDB" id="E6M4S5"/>
<dbReference type="EMBL" id="AEPZ01000010">
    <property type="protein sequence ID" value="EFU81473.1"/>
    <property type="molecule type" value="Genomic_DNA"/>
</dbReference>
<gene>
    <name evidence="1" type="ORF">HMPREF0576_1315</name>
</gene>
<dbReference type="Proteomes" id="UP000003343">
    <property type="component" value="Unassembled WGS sequence"/>
</dbReference>
<evidence type="ECO:0000313" key="2">
    <source>
        <dbReference type="Proteomes" id="UP000003343"/>
    </source>
</evidence>
<proteinExistence type="predicted"/>
<accession>E6M4S5</accession>
<keyword evidence="2" id="KW-1185">Reference proteome</keyword>
<evidence type="ECO:0000313" key="1">
    <source>
        <dbReference type="EMBL" id="EFU81473.1"/>
    </source>
</evidence>
<sequence length="53" mass="6105">MKGSIDPGDENLAVSETAFVSWHFNGFTRFWETQKRMQSSERASCGRHQAAKW</sequence>
<dbReference type="HOGENOM" id="CLU_3063543_0_0_11"/>